<name>A0AA88SGE8_CHASR</name>
<dbReference type="InterPro" id="IPR001005">
    <property type="entry name" value="SANT/Myb"/>
</dbReference>
<evidence type="ECO:0000256" key="4">
    <source>
        <dbReference type="ARBA" id="ARBA00023163"/>
    </source>
</evidence>
<dbReference type="GO" id="GO:0042796">
    <property type="term" value="P:snRNA transcription by RNA polymerase III"/>
    <property type="evidence" value="ECO:0007669"/>
    <property type="project" value="TreeGrafter"/>
</dbReference>
<dbReference type="PROSITE" id="PS51294">
    <property type="entry name" value="HTH_MYB"/>
    <property type="match status" value="3"/>
</dbReference>
<feature type="compositionally biased region" description="Acidic residues" evidence="7">
    <location>
        <begin position="613"/>
        <end position="633"/>
    </location>
</feature>
<feature type="region of interest" description="Disordered" evidence="7">
    <location>
        <begin position="75"/>
        <end position="96"/>
    </location>
</feature>
<dbReference type="GO" id="GO:0019185">
    <property type="term" value="C:snRNA-activating protein complex"/>
    <property type="evidence" value="ECO:0007669"/>
    <property type="project" value="TreeGrafter"/>
</dbReference>
<comment type="caution">
    <text evidence="10">The sequence shown here is derived from an EMBL/GenBank/DDBJ whole genome shotgun (WGS) entry which is preliminary data.</text>
</comment>
<feature type="compositionally biased region" description="Low complexity" evidence="7">
    <location>
        <begin position="1199"/>
        <end position="1210"/>
    </location>
</feature>
<sequence length="1624" mass="183381">MFLHPVPLLYPLSYKAASRFRRNNLQCLTEDRHSETRKDKEKHMSVSLSAERHRIQRQVEKLEQSLSVTQTELELLSSDTDEESDSDVTEEPAEQPAAGLLAQRQKIQKEIQNLETILGPHSPISISDDDDDDDDGSNRSDESELDLSVDSCLQMNLVYQQVVQETLDQLETLLAQNQRQQKELMEQLSGPFKESSSNQPSSSYQQPISKYLGRFLKPYFKDKLTGLGPPANQEAKEKGSRMTGCLDDRKLKVKRWESWQKTLLIHSVSRDSLRRLMQPKLSRLDYLSQKLSSVGEADRQQLREQIHSLEIEIDLLRAKKEEEMIGGRYEEHDWQKISNIDFEGTRDADDIQRFWQNYLHPSINKARWSPEEVQKLKEVSRKYEERRWEDIAQELGTGRTAFMCLQTFQRFVSDSLRRRTWTPDEDSLLRELVDKMRIGNFIPYTQMSYFMEGRDPAQLIYRWNQVLDPSLKKGPWTKQEDQLLLKAVSCHGEKDWWKIRLEVPGRTDNACRDRYYDCLKAGIKRGAFDKEERELLLQLLEKHGVGRWAKIATEIPHRNDAQCLREWKKLCRQLQLPAQKNKEAKKSQKRRREQKVSPAKKRIRRQLTKVKEEEESTEEEDEDEEMVQYMDSDEEEKKKKKCVDVERLKEVEAEEKEYTWPSMDEWIPDKKEHVTLLSFRPVVLPPSGDTHTVKPVRSTIVGKFGRSVIIGPSPRVLQWDERHSSGTMMMVSAKQLGAHLLQEANKLSKQSSHPTDAGLAYELQAAVTPWIGNVLVPTENRLSVADVLRERGEKAKLHSTSFFLLFLQTMNVDAVGCREMIEQRRDKGVLLSAPPDPSSVKKKKKIHTVAGMLQQRKAMNEGLQVPGLEHKQILKQLRTLQQPEKLRPQQLLLRQQIQPRHLAPMPQPLPPCLPPFMLPNVQPHMSPLSFPQMAFIPHPVPQPQSPRNPSPLPPHATPLTHNGQVARPHSTNQDVSTGSSIPATCPSQPCPSLNPPNSIRSPPKRRAKFEEGQEAVGSSQTEVDVGQMCADVEKTSALQEAREAEPGAKNNTPTSQTGKTNTPLQQLCPTSVQVIPQTLPFSPTTSPPSRSDREGCTTKNLSSASPTRLTDHDYTLVIPKPTPNQYCADFNPSPAPNQTKLRTPKQPPKHQPRERKREGEEHQMGTSSEKDQCLPGTAIDGAGTGVIQRGKRIRKLSQKAEALQEATKAQAEAKKKKRTSSPRKKHSRTSHYKEEVPVLKPPVPTLPKLCLFPGQSIWVMTPGGMVQLAEAPTRGMQLATVPGAPLLIPPVHTLNPPLATPPVRVPSSDWPLVAPSPPAVTVPVNVQKQSLSCPSKPLPPTYVLQPVPNSLSSAAPSCLPKPALKLVLPSNNSTVTADTTGPPPPRKEAPQFDPSLMFLEPQEEVCDWLSGRGGVVVPRADVALPYLPPFVSSLNTLSLLLRAKKSLTQSSLQLLQSQQSEPQHPQNEPSTDKTSCQPLPELPDSTSDLRQTEDQPAPYVSPNLQQEKEGELVASVRQLVAERFSGNHAYQLLKARFLSCFTIPALMATIQPITPRSTPASQMEEEEEEEDEEWVELKKMKERGRRRRAERALLLDDGAGIPANHFSQFISNPTPTPDQTRPVA</sequence>
<evidence type="ECO:0000256" key="1">
    <source>
        <dbReference type="ARBA" id="ARBA00022737"/>
    </source>
</evidence>
<evidence type="ECO:0000256" key="2">
    <source>
        <dbReference type="ARBA" id="ARBA00023015"/>
    </source>
</evidence>
<feature type="domain" description="HTH myb-type" evidence="9">
    <location>
        <begin position="524"/>
        <end position="575"/>
    </location>
</feature>
<evidence type="ECO:0000256" key="5">
    <source>
        <dbReference type="ARBA" id="ARBA00023242"/>
    </source>
</evidence>
<feature type="domain" description="HTH myb-type" evidence="9">
    <location>
        <begin position="468"/>
        <end position="523"/>
    </location>
</feature>
<feature type="region of interest" description="Disordered" evidence="7">
    <location>
        <begin position="1038"/>
        <end position="1064"/>
    </location>
</feature>
<keyword evidence="2" id="KW-0805">Transcription regulation</keyword>
<feature type="compositionally biased region" description="Polar residues" evidence="7">
    <location>
        <begin position="1097"/>
        <end position="1108"/>
    </location>
</feature>
<dbReference type="InterPro" id="IPR051575">
    <property type="entry name" value="Myb-like_DNA-bd"/>
</dbReference>
<feature type="compositionally biased region" description="Basic residues" evidence="7">
    <location>
        <begin position="1214"/>
        <end position="1230"/>
    </location>
</feature>
<feature type="region of interest" description="Disordered" evidence="7">
    <location>
        <begin position="31"/>
        <end position="52"/>
    </location>
</feature>
<dbReference type="Proteomes" id="UP001187415">
    <property type="component" value="Unassembled WGS sequence"/>
</dbReference>
<keyword evidence="5" id="KW-0539">Nucleus</keyword>
<feature type="compositionally biased region" description="Basic residues" evidence="7">
    <location>
        <begin position="587"/>
        <end position="608"/>
    </location>
</feature>
<accession>A0AA88SGE8</accession>
<feature type="compositionally biased region" description="Basic and acidic residues" evidence="7">
    <location>
        <begin position="1155"/>
        <end position="1172"/>
    </location>
</feature>
<feature type="region of interest" description="Disordered" evidence="7">
    <location>
        <begin position="1198"/>
        <end position="1235"/>
    </location>
</feature>
<feature type="domain" description="HTH myb-type" evidence="9">
    <location>
        <begin position="360"/>
        <end position="416"/>
    </location>
</feature>
<dbReference type="PANTHER" id="PTHR46621">
    <property type="entry name" value="SNRNA-ACTIVATING PROTEIN COMPLEX SUBUNIT 4"/>
    <property type="match status" value="1"/>
</dbReference>
<organism evidence="10 11">
    <name type="scientific">Channa striata</name>
    <name type="common">Snakehead murrel</name>
    <name type="synonym">Ophicephalus striatus</name>
    <dbReference type="NCBI Taxonomy" id="64152"/>
    <lineage>
        <taxon>Eukaryota</taxon>
        <taxon>Metazoa</taxon>
        <taxon>Chordata</taxon>
        <taxon>Craniata</taxon>
        <taxon>Vertebrata</taxon>
        <taxon>Euteleostomi</taxon>
        <taxon>Actinopterygii</taxon>
        <taxon>Neopterygii</taxon>
        <taxon>Teleostei</taxon>
        <taxon>Neoteleostei</taxon>
        <taxon>Acanthomorphata</taxon>
        <taxon>Anabantaria</taxon>
        <taxon>Anabantiformes</taxon>
        <taxon>Channoidei</taxon>
        <taxon>Channidae</taxon>
        <taxon>Channa</taxon>
    </lineage>
</organism>
<dbReference type="PANTHER" id="PTHR46621:SF1">
    <property type="entry name" value="SNRNA-ACTIVATING PROTEIN COMPLEX SUBUNIT 4"/>
    <property type="match status" value="1"/>
</dbReference>
<evidence type="ECO:0000313" key="11">
    <source>
        <dbReference type="Proteomes" id="UP001187415"/>
    </source>
</evidence>
<protein>
    <recommendedName>
        <fullName evidence="12">snRNA-activating protein complex subunit 4</fullName>
    </recommendedName>
</protein>
<dbReference type="CDD" id="cd00167">
    <property type="entry name" value="SANT"/>
    <property type="match status" value="3"/>
</dbReference>
<evidence type="ECO:0000313" key="10">
    <source>
        <dbReference type="EMBL" id="KAK2838235.1"/>
    </source>
</evidence>
<feature type="region of interest" description="Disordered" evidence="7">
    <location>
        <begin position="578"/>
        <end position="633"/>
    </location>
</feature>
<feature type="region of interest" description="Disordered" evidence="7">
    <location>
        <begin position="115"/>
        <end position="147"/>
    </location>
</feature>
<feature type="domain" description="Myb-like" evidence="8">
    <location>
        <begin position="520"/>
        <end position="571"/>
    </location>
</feature>
<feature type="compositionally biased region" description="Polar residues" evidence="7">
    <location>
        <begin position="1049"/>
        <end position="1064"/>
    </location>
</feature>
<evidence type="ECO:0000256" key="3">
    <source>
        <dbReference type="ARBA" id="ARBA00023125"/>
    </source>
</evidence>
<dbReference type="InterPro" id="IPR009057">
    <property type="entry name" value="Homeodomain-like_sf"/>
</dbReference>
<keyword evidence="6" id="KW-0175">Coiled coil</keyword>
<feature type="region of interest" description="Disordered" evidence="7">
    <location>
        <begin position="1077"/>
        <end position="1186"/>
    </location>
</feature>
<feature type="compositionally biased region" description="Polar residues" evidence="7">
    <location>
        <begin position="1461"/>
        <end position="1477"/>
    </location>
</feature>
<dbReference type="GO" id="GO:0000978">
    <property type="term" value="F:RNA polymerase II cis-regulatory region sequence-specific DNA binding"/>
    <property type="evidence" value="ECO:0007669"/>
    <property type="project" value="TreeGrafter"/>
</dbReference>
<dbReference type="Pfam" id="PF00249">
    <property type="entry name" value="Myb_DNA-binding"/>
    <property type="match status" value="3"/>
</dbReference>
<evidence type="ECO:0000256" key="7">
    <source>
        <dbReference type="SAM" id="MobiDB-lite"/>
    </source>
</evidence>
<keyword evidence="3" id="KW-0238">DNA-binding</keyword>
<feature type="compositionally biased region" description="Polar residues" evidence="7">
    <location>
        <begin position="959"/>
        <end position="987"/>
    </location>
</feature>
<feature type="compositionally biased region" description="Acidic residues" evidence="7">
    <location>
        <begin position="1563"/>
        <end position="1574"/>
    </location>
</feature>
<feature type="region of interest" description="Disordered" evidence="7">
    <location>
        <begin position="1370"/>
        <end position="1392"/>
    </location>
</feature>
<dbReference type="GO" id="GO:0042795">
    <property type="term" value="P:snRNA transcription by RNA polymerase II"/>
    <property type="evidence" value="ECO:0007669"/>
    <property type="project" value="TreeGrafter"/>
</dbReference>
<dbReference type="EMBL" id="JAUPFM010000011">
    <property type="protein sequence ID" value="KAK2838235.1"/>
    <property type="molecule type" value="Genomic_DNA"/>
</dbReference>
<dbReference type="PROSITE" id="PS50090">
    <property type="entry name" value="MYB_LIKE"/>
    <property type="match status" value="4"/>
</dbReference>
<feature type="compositionally biased region" description="Pro residues" evidence="7">
    <location>
        <begin position="938"/>
        <end position="956"/>
    </location>
</feature>
<feature type="region of interest" description="Disordered" evidence="7">
    <location>
        <begin position="1555"/>
        <end position="1575"/>
    </location>
</feature>
<feature type="compositionally biased region" description="Polar residues" evidence="7">
    <location>
        <begin position="1370"/>
        <end position="1379"/>
    </location>
</feature>
<dbReference type="Gene3D" id="1.10.10.60">
    <property type="entry name" value="Homeodomain-like"/>
    <property type="match status" value="4"/>
</dbReference>
<reference evidence="10" key="1">
    <citation type="submission" date="2023-07" db="EMBL/GenBank/DDBJ databases">
        <title>Chromosome-level Genome Assembly of Striped Snakehead (Channa striata).</title>
        <authorList>
            <person name="Liu H."/>
        </authorList>
    </citation>
    <scope>NUCLEOTIDE SEQUENCE</scope>
    <source>
        <strain evidence="10">Gz</strain>
        <tissue evidence="10">Muscle</tissue>
    </source>
</reference>
<dbReference type="SUPFAM" id="SSF46689">
    <property type="entry name" value="Homeodomain-like"/>
    <property type="match status" value="3"/>
</dbReference>
<evidence type="ECO:0000256" key="6">
    <source>
        <dbReference type="SAM" id="Coils"/>
    </source>
</evidence>
<feature type="domain" description="Myb-like" evidence="8">
    <location>
        <begin position="468"/>
        <end position="519"/>
    </location>
</feature>
<feature type="region of interest" description="Disordered" evidence="7">
    <location>
        <begin position="1452"/>
        <end position="1506"/>
    </location>
</feature>
<proteinExistence type="predicted"/>
<evidence type="ECO:0000259" key="9">
    <source>
        <dbReference type="PROSITE" id="PS51294"/>
    </source>
</evidence>
<keyword evidence="1" id="KW-0677">Repeat</keyword>
<keyword evidence="4" id="KW-0804">Transcription</keyword>
<dbReference type="SMART" id="SM00717">
    <property type="entry name" value="SANT"/>
    <property type="match status" value="5"/>
</dbReference>
<dbReference type="FunFam" id="1.10.10.60:FF:000321">
    <property type="entry name" value="Small nuclear RNA-activating complex, polypeptide 4"/>
    <property type="match status" value="1"/>
</dbReference>
<keyword evidence="11" id="KW-1185">Reference proteome</keyword>
<dbReference type="GO" id="GO:0001006">
    <property type="term" value="F:RNA polymerase III type 3 promoter sequence-specific DNA binding"/>
    <property type="evidence" value="ECO:0007669"/>
    <property type="project" value="TreeGrafter"/>
</dbReference>
<dbReference type="InterPro" id="IPR017930">
    <property type="entry name" value="Myb_dom"/>
</dbReference>
<feature type="domain" description="Myb-like" evidence="8">
    <location>
        <begin position="360"/>
        <end position="412"/>
    </location>
</feature>
<feature type="coiled-coil region" evidence="6">
    <location>
        <begin position="160"/>
        <end position="187"/>
    </location>
</feature>
<feature type="compositionally biased region" description="Polar residues" evidence="7">
    <location>
        <begin position="1605"/>
        <end position="1624"/>
    </location>
</feature>
<gene>
    <name evidence="10" type="ORF">Q5P01_015447</name>
</gene>
<feature type="region of interest" description="Disordered" evidence="7">
    <location>
        <begin position="1601"/>
        <end position="1624"/>
    </location>
</feature>
<feature type="compositionally biased region" description="Low complexity" evidence="7">
    <location>
        <begin position="1077"/>
        <end position="1089"/>
    </location>
</feature>
<feature type="region of interest" description="Disordered" evidence="7">
    <location>
        <begin position="932"/>
        <end position="1025"/>
    </location>
</feature>
<feature type="domain" description="Myb-like" evidence="8">
    <location>
        <begin position="413"/>
        <end position="467"/>
    </location>
</feature>
<evidence type="ECO:0008006" key="12">
    <source>
        <dbReference type="Google" id="ProtNLM"/>
    </source>
</evidence>
<evidence type="ECO:0000259" key="8">
    <source>
        <dbReference type="PROSITE" id="PS50090"/>
    </source>
</evidence>
<feature type="compositionally biased region" description="Acidic residues" evidence="7">
    <location>
        <begin position="79"/>
        <end position="93"/>
    </location>
</feature>